<dbReference type="EMBL" id="JAWRVE010000018">
    <property type="protein sequence ID" value="KAL1875836.1"/>
    <property type="molecule type" value="Genomic_DNA"/>
</dbReference>
<dbReference type="SUPFAM" id="SSF56112">
    <property type="entry name" value="Protein kinase-like (PK-like)"/>
    <property type="match status" value="1"/>
</dbReference>
<evidence type="ECO:0000313" key="7">
    <source>
        <dbReference type="Proteomes" id="UP001583177"/>
    </source>
</evidence>
<evidence type="ECO:0000256" key="4">
    <source>
        <dbReference type="SAM" id="Phobius"/>
    </source>
</evidence>
<feature type="domain" description="Protein kinase" evidence="5">
    <location>
        <begin position="145"/>
        <end position="519"/>
    </location>
</feature>
<comment type="caution">
    <text evidence="6">The sequence shown here is derived from an EMBL/GenBank/DDBJ whole genome shotgun (WGS) entry which is preliminary data.</text>
</comment>
<dbReference type="SMART" id="SM00220">
    <property type="entry name" value="S_TKc"/>
    <property type="match status" value="1"/>
</dbReference>
<organism evidence="6 7">
    <name type="scientific">Diaporthe australafricana</name>
    <dbReference type="NCBI Taxonomy" id="127596"/>
    <lineage>
        <taxon>Eukaryota</taxon>
        <taxon>Fungi</taxon>
        <taxon>Dikarya</taxon>
        <taxon>Ascomycota</taxon>
        <taxon>Pezizomycotina</taxon>
        <taxon>Sordariomycetes</taxon>
        <taxon>Sordariomycetidae</taxon>
        <taxon>Diaporthales</taxon>
        <taxon>Diaporthaceae</taxon>
        <taxon>Diaporthe</taxon>
    </lineage>
</organism>
<dbReference type="InterPro" id="IPR011009">
    <property type="entry name" value="Kinase-like_dom_sf"/>
</dbReference>
<name>A0ABR3XIQ5_9PEZI</name>
<keyword evidence="1" id="KW-0808">Transferase</keyword>
<evidence type="ECO:0000313" key="6">
    <source>
        <dbReference type="EMBL" id="KAL1875836.1"/>
    </source>
</evidence>
<evidence type="ECO:0000256" key="2">
    <source>
        <dbReference type="ARBA" id="ARBA00022741"/>
    </source>
</evidence>
<evidence type="ECO:0000256" key="1">
    <source>
        <dbReference type="ARBA" id="ARBA00022527"/>
    </source>
</evidence>
<keyword evidence="3" id="KW-0067">ATP-binding</keyword>
<gene>
    <name evidence="6" type="ORF">Daus18300_003027</name>
</gene>
<dbReference type="InterPro" id="IPR050117">
    <property type="entry name" value="MAPK"/>
</dbReference>
<keyword evidence="4" id="KW-1133">Transmembrane helix</keyword>
<dbReference type="PROSITE" id="PS50011">
    <property type="entry name" value="PROTEIN_KINASE_DOM"/>
    <property type="match status" value="1"/>
</dbReference>
<proteinExistence type="predicted"/>
<dbReference type="Pfam" id="PF00069">
    <property type="entry name" value="Pkinase"/>
    <property type="match status" value="1"/>
</dbReference>
<protein>
    <recommendedName>
        <fullName evidence="5">Protein kinase domain-containing protein</fullName>
    </recommendedName>
</protein>
<reference evidence="6 7" key="1">
    <citation type="journal article" date="2024" name="IMA Fungus">
        <title>IMA Genome - F19 : A genome assembly and annotation guide to empower mycologists, including annotated draft genome sequences of Ceratocystis pirilliformis, Diaporthe australafricana, Fusarium ophioides, Paecilomyces lecythidis, and Sporothrix stenoceras.</title>
        <authorList>
            <person name="Aylward J."/>
            <person name="Wilson A.M."/>
            <person name="Visagie C.M."/>
            <person name="Spraker J."/>
            <person name="Barnes I."/>
            <person name="Buitendag C."/>
            <person name="Ceriani C."/>
            <person name="Del Mar Angel L."/>
            <person name="du Plessis D."/>
            <person name="Fuchs T."/>
            <person name="Gasser K."/>
            <person name="Kramer D."/>
            <person name="Li W."/>
            <person name="Munsamy K."/>
            <person name="Piso A."/>
            <person name="Price J.L."/>
            <person name="Sonnekus B."/>
            <person name="Thomas C."/>
            <person name="van der Nest A."/>
            <person name="van Dijk A."/>
            <person name="van Heerden A."/>
            <person name="van Vuuren N."/>
            <person name="Yilmaz N."/>
            <person name="Duong T.A."/>
            <person name="van der Merwe N.A."/>
            <person name="Wingfield M.J."/>
            <person name="Wingfield B.D."/>
        </authorList>
    </citation>
    <scope>NUCLEOTIDE SEQUENCE [LARGE SCALE GENOMIC DNA]</scope>
    <source>
        <strain evidence="6 7">CMW 18300</strain>
    </source>
</reference>
<dbReference type="Proteomes" id="UP001583177">
    <property type="component" value="Unassembled WGS sequence"/>
</dbReference>
<keyword evidence="7" id="KW-1185">Reference proteome</keyword>
<keyword evidence="1" id="KW-0418">Kinase</keyword>
<evidence type="ECO:0000256" key="3">
    <source>
        <dbReference type="ARBA" id="ARBA00022840"/>
    </source>
</evidence>
<accession>A0ABR3XIQ5</accession>
<evidence type="ECO:0000259" key="5">
    <source>
        <dbReference type="PROSITE" id="PS50011"/>
    </source>
</evidence>
<keyword evidence="2" id="KW-0547">Nucleotide-binding</keyword>
<dbReference type="InterPro" id="IPR000719">
    <property type="entry name" value="Prot_kinase_dom"/>
</dbReference>
<sequence>MFFSRKDAKALFTKENINDLLSCRCRDCGEYKSDSSAAFNLLDYERRIANPDEKGWLLVAALVYLGKLNLIFRWIRYPNIVKEFGNLRSASSLVEDPFLTPVQNALFWKAYRRTMDMFFPLEIEPGINGRPEQNRIAEGRRFPYLDEPGNIPSGSSGSLITRFLVPEEYLHENFRRMMETNYAKSVENDERGRKYRLVRKVLVRKSLKDMEHITLRMISSRQDQRNLINLMALYEWHEQIHFIFPFVETHLDKVLLDEWMFPGSTQIKRPADHGLWHQMTGVCEALKTIHFDLRSPWGSEQVIAFHFDLKPANLLVTADGIVKITDFGHSMIQIMLPEEEKKGFYRGGDPVYRAPESTPDSEQVREASEIRSHAPVNQDYSEELPRNQVFLNYDVWQLACIMIEVLIWITEDHYLEKEQLEEKGQVIKTFRRAKRNEDGHDAFFTVRAQQDGTRIRSLKRVVSEKLRSLQSGDTDDSDVTEYMEKTVDILRGMFRIDPLKRYHSHKVLRKLEEVNQKYAASRQSSGDRVSQKIRDYSPRDFNEVGWQDRGEIRSFLEMQDVRVQNEVPHKTTRECACMFRVLHKPGRLLICYGVEEKDKLDIMLSNPQQLKLEIERSYIIPNYLYRQPDGRFVCTVFSGDETDEILSFSFASRQYAHEFQYALTRRKVEWESEIGNVERATFYIKPKKQDFEMTRNVKLQLWSCWRDGVCDNDFNSDRHTSPPDRLSSLKKMLVIFEDSGPFLIIPCSQ</sequence>
<keyword evidence="4" id="KW-0472">Membrane</keyword>
<keyword evidence="4" id="KW-0812">Transmembrane</keyword>
<dbReference type="Gene3D" id="1.10.510.10">
    <property type="entry name" value="Transferase(Phosphotransferase) domain 1"/>
    <property type="match status" value="1"/>
</dbReference>
<dbReference type="PANTHER" id="PTHR24055">
    <property type="entry name" value="MITOGEN-ACTIVATED PROTEIN KINASE"/>
    <property type="match status" value="1"/>
</dbReference>
<keyword evidence="1" id="KW-0723">Serine/threonine-protein kinase</keyword>
<feature type="transmembrane region" description="Helical" evidence="4">
    <location>
        <begin position="56"/>
        <end position="75"/>
    </location>
</feature>